<dbReference type="InterPro" id="IPR012337">
    <property type="entry name" value="RNaseH-like_sf"/>
</dbReference>
<feature type="region of interest" description="Disordered" evidence="1">
    <location>
        <begin position="459"/>
        <end position="480"/>
    </location>
</feature>
<reference evidence="3 4" key="1">
    <citation type="journal article" date="2019" name="Int. J. Syst. Evol. Microbiol.">
        <title>The Global Catalogue of Microorganisms (GCM) 10K type strain sequencing project: providing services to taxonomists for standard genome sequencing and annotation.</title>
        <authorList>
            <consortium name="The Broad Institute Genomics Platform"/>
            <consortium name="The Broad Institute Genome Sequencing Center for Infectious Disease"/>
            <person name="Wu L."/>
            <person name="Ma J."/>
        </authorList>
    </citation>
    <scope>NUCLEOTIDE SEQUENCE [LARGE SCALE GENOMIC DNA]</scope>
    <source>
        <strain evidence="3 4">JCM 16331</strain>
    </source>
</reference>
<dbReference type="GO" id="GO:0000166">
    <property type="term" value="F:nucleotide binding"/>
    <property type="evidence" value="ECO:0007669"/>
    <property type="project" value="InterPro"/>
</dbReference>
<evidence type="ECO:0000259" key="2">
    <source>
        <dbReference type="Pfam" id="PF13482"/>
    </source>
</evidence>
<organism evidence="3 4">
    <name type="scientific">Halarchaeum nitratireducens</name>
    <dbReference type="NCBI Taxonomy" id="489913"/>
    <lineage>
        <taxon>Archaea</taxon>
        <taxon>Methanobacteriati</taxon>
        <taxon>Methanobacteriota</taxon>
        <taxon>Stenosarchaea group</taxon>
        <taxon>Halobacteria</taxon>
        <taxon>Halobacteriales</taxon>
        <taxon>Halobacteriaceae</taxon>
    </lineage>
</organism>
<dbReference type="InterPro" id="IPR010995">
    <property type="entry name" value="DNA_repair_Rad51/TF_NusA_a-hlx"/>
</dbReference>
<dbReference type="InterPro" id="IPR038720">
    <property type="entry name" value="YprB_RNase_H-like_dom"/>
</dbReference>
<evidence type="ECO:0000313" key="4">
    <source>
        <dbReference type="Proteomes" id="UP000608850"/>
    </source>
</evidence>
<feature type="domain" description="YprB ribonuclease H-like" evidence="2">
    <location>
        <begin position="274"/>
        <end position="448"/>
    </location>
</feature>
<dbReference type="AlphaFoldDB" id="A0A830G7M3"/>
<dbReference type="GO" id="GO:0003676">
    <property type="term" value="F:nucleic acid binding"/>
    <property type="evidence" value="ECO:0007669"/>
    <property type="project" value="InterPro"/>
</dbReference>
<keyword evidence="4" id="KW-1185">Reference proteome</keyword>
<sequence>MEGSVALAVYPATVLDRLTDRGLRESLAYLDPDAVLVERPRHGARLAAVGSDRRVLRLTDLPTGVVAGASGPQLACLSTPRGFETLAGHERRGDLDAASETYVLSDALAVDVDLTALETTLEGRAAYEEALDGAAIDGSYTHLTTNADPGYRNDWDGLAVAGVWPGASETSASPPARIAALRLYGDGTVASDTYDPGRFGLEGLDGVGPTRAATLREAGYATKAAVAASDPGELQRCEGIGATTERTIRYSAKARSEGVVYRTSAERLPGNDPVFVDIETDGLSPTMIWLIGVYDSRTEEYRSFLATDPNASGRAVSAFAEWYATRASGRPLVAYNGERFDFPHLHEHVTRHCPEYAATWRDAWTFDLLWWASTEGNAVLPGATNALDDVAGALGWESAGTGLSGAVVGQRFRRWLADPSRATELDWARHERYCEDDVRALAYVYEAVRDAEPIAGVARSDGPRDAAATTTTQGTLGDFE</sequence>
<dbReference type="Pfam" id="PF14520">
    <property type="entry name" value="HHH_5"/>
    <property type="match status" value="1"/>
</dbReference>
<evidence type="ECO:0000313" key="3">
    <source>
        <dbReference type="EMBL" id="GGN09744.1"/>
    </source>
</evidence>
<name>A0A830G7M3_9EURY</name>
<proteinExistence type="predicted"/>
<evidence type="ECO:0000256" key="1">
    <source>
        <dbReference type="SAM" id="MobiDB-lite"/>
    </source>
</evidence>
<dbReference type="Proteomes" id="UP000608850">
    <property type="component" value="Unassembled WGS sequence"/>
</dbReference>
<dbReference type="Gene3D" id="3.30.420.10">
    <property type="entry name" value="Ribonuclease H-like superfamily/Ribonuclease H"/>
    <property type="match status" value="1"/>
</dbReference>
<gene>
    <name evidence="3" type="ORF">GCM10009021_06680</name>
</gene>
<dbReference type="OrthoDB" id="50367at2157"/>
<dbReference type="SUPFAM" id="SSF53098">
    <property type="entry name" value="Ribonuclease H-like"/>
    <property type="match status" value="1"/>
</dbReference>
<dbReference type="InterPro" id="IPR036397">
    <property type="entry name" value="RNaseH_sf"/>
</dbReference>
<protein>
    <recommendedName>
        <fullName evidence="2">YprB ribonuclease H-like domain-containing protein</fullName>
    </recommendedName>
</protein>
<dbReference type="Gene3D" id="1.10.150.20">
    <property type="entry name" value="5' to 3' exonuclease, C-terminal subdomain"/>
    <property type="match status" value="1"/>
</dbReference>
<dbReference type="RefSeq" id="WP_188877107.1">
    <property type="nucleotide sequence ID" value="NZ_BMOQ01000002.1"/>
</dbReference>
<dbReference type="Pfam" id="PF13482">
    <property type="entry name" value="RNase_H_2"/>
    <property type="match status" value="1"/>
</dbReference>
<dbReference type="SUPFAM" id="SSF47794">
    <property type="entry name" value="Rad51 N-terminal domain-like"/>
    <property type="match status" value="1"/>
</dbReference>
<comment type="caution">
    <text evidence="3">The sequence shown here is derived from an EMBL/GenBank/DDBJ whole genome shotgun (WGS) entry which is preliminary data.</text>
</comment>
<accession>A0A830G7M3</accession>
<dbReference type="EMBL" id="BMOQ01000002">
    <property type="protein sequence ID" value="GGN09744.1"/>
    <property type="molecule type" value="Genomic_DNA"/>
</dbReference>